<feature type="compositionally biased region" description="Polar residues" evidence="2">
    <location>
        <begin position="157"/>
        <end position="166"/>
    </location>
</feature>
<proteinExistence type="predicted"/>
<dbReference type="AlphaFoldDB" id="A0A8J6MFI6"/>
<sequence length="166" mass="18206">MTVDGTALRPLHLGISVESIEASVRWYGEMLGFTLLSDAEMPALESRVAFLGNGSFQLELFQHRRTLPLPPGRRTPNDDIRTQGTKHICFAHEDVPGLLAELRRKGADVVMEQVVKGKPMGFVRDNNGILIEFIQCQTPAAETGGLTASHPPLPTAARQTESSVFR</sequence>
<feature type="region of interest" description="Disordered" evidence="2">
    <location>
        <begin position="144"/>
        <end position="166"/>
    </location>
</feature>
<evidence type="ECO:0000313" key="4">
    <source>
        <dbReference type="EMBL" id="MBC5734913.1"/>
    </source>
</evidence>
<feature type="domain" description="VOC" evidence="3">
    <location>
        <begin position="9"/>
        <end position="136"/>
    </location>
</feature>
<dbReference type="Pfam" id="PF00903">
    <property type="entry name" value="Glyoxalase"/>
    <property type="match status" value="1"/>
</dbReference>
<dbReference type="GO" id="GO:0046491">
    <property type="term" value="P:L-methylmalonyl-CoA metabolic process"/>
    <property type="evidence" value="ECO:0007669"/>
    <property type="project" value="TreeGrafter"/>
</dbReference>
<dbReference type="PANTHER" id="PTHR43048:SF3">
    <property type="entry name" value="METHYLMALONYL-COA EPIMERASE, MITOCHONDRIAL"/>
    <property type="match status" value="1"/>
</dbReference>
<protein>
    <submittedName>
        <fullName evidence="4">VOC family protein</fullName>
    </submittedName>
</protein>
<evidence type="ECO:0000313" key="5">
    <source>
        <dbReference type="Proteomes" id="UP000661435"/>
    </source>
</evidence>
<keyword evidence="5" id="KW-1185">Reference proteome</keyword>
<dbReference type="GO" id="GO:0046872">
    <property type="term" value="F:metal ion binding"/>
    <property type="evidence" value="ECO:0007669"/>
    <property type="project" value="UniProtKB-KW"/>
</dbReference>
<keyword evidence="1" id="KW-0479">Metal-binding</keyword>
<comment type="caution">
    <text evidence="4">The sequence shown here is derived from an EMBL/GenBank/DDBJ whole genome shotgun (WGS) entry which is preliminary data.</text>
</comment>
<dbReference type="PANTHER" id="PTHR43048">
    <property type="entry name" value="METHYLMALONYL-COA EPIMERASE"/>
    <property type="match status" value="1"/>
</dbReference>
<dbReference type="SUPFAM" id="SSF54593">
    <property type="entry name" value="Glyoxalase/Bleomycin resistance protein/Dihydroxybiphenyl dioxygenase"/>
    <property type="match status" value="1"/>
</dbReference>
<dbReference type="InterPro" id="IPR037523">
    <property type="entry name" value="VOC_core"/>
</dbReference>
<organism evidence="4 5">
    <name type="scientific">Lawsonibacter hominis</name>
    <dbReference type="NCBI Taxonomy" id="2763053"/>
    <lineage>
        <taxon>Bacteria</taxon>
        <taxon>Bacillati</taxon>
        <taxon>Bacillota</taxon>
        <taxon>Clostridia</taxon>
        <taxon>Eubacteriales</taxon>
        <taxon>Oscillospiraceae</taxon>
        <taxon>Lawsonibacter</taxon>
    </lineage>
</organism>
<evidence type="ECO:0000256" key="1">
    <source>
        <dbReference type="ARBA" id="ARBA00022723"/>
    </source>
</evidence>
<accession>A0A8J6MFI6</accession>
<dbReference type="GO" id="GO:0004493">
    <property type="term" value="F:methylmalonyl-CoA epimerase activity"/>
    <property type="evidence" value="ECO:0007669"/>
    <property type="project" value="TreeGrafter"/>
</dbReference>
<gene>
    <name evidence="4" type="ORF">H8S57_14435</name>
</gene>
<dbReference type="InterPro" id="IPR029068">
    <property type="entry name" value="Glyas_Bleomycin-R_OHBP_Dase"/>
</dbReference>
<reference evidence="4" key="1">
    <citation type="submission" date="2020-08" db="EMBL/GenBank/DDBJ databases">
        <title>Genome public.</title>
        <authorList>
            <person name="Liu C."/>
            <person name="Sun Q."/>
        </authorList>
    </citation>
    <scope>NUCLEOTIDE SEQUENCE</scope>
    <source>
        <strain evidence="4">NSJ-51</strain>
    </source>
</reference>
<evidence type="ECO:0000256" key="2">
    <source>
        <dbReference type="SAM" id="MobiDB-lite"/>
    </source>
</evidence>
<dbReference type="InterPro" id="IPR051785">
    <property type="entry name" value="MMCE/EMCE_epimerase"/>
</dbReference>
<dbReference type="RefSeq" id="WP_186908733.1">
    <property type="nucleotide sequence ID" value="NZ_JAWRIY010000171.1"/>
</dbReference>
<dbReference type="Proteomes" id="UP000661435">
    <property type="component" value="Unassembled WGS sequence"/>
</dbReference>
<dbReference type="InterPro" id="IPR004360">
    <property type="entry name" value="Glyas_Fos-R_dOase_dom"/>
</dbReference>
<evidence type="ECO:0000259" key="3">
    <source>
        <dbReference type="PROSITE" id="PS51819"/>
    </source>
</evidence>
<dbReference type="Gene3D" id="3.10.180.10">
    <property type="entry name" value="2,3-Dihydroxybiphenyl 1,2-Dioxygenase, domain 1"/>
    <property type="match status" value="1"/>
</dbReference>
<dbReference type="EMBL" id="JACOPP010000029">
    <property type="protein sequence ID" value="MBC5734913.1"/>
    <property type="molecule type" value="Genomic_DNA"/>
</dbReference>
<name>A0A8J6MFI6_9FIRM</name>
<dbReference type="PROSITE" id="PS51819">
    <property type="entry name" value="VOC"/>
    <property type="match status" value="1"/>
</dbReference>